<dbReference type="PROSITE" id="PS00010">
    <property type="entry name" value="ASX_HYDROXYL"/>
    <property type="match status" value="6"/>
</dbReference>
<comment type="subcellular location">
    <subcellularLocation>
        <location evidence="1">Secreted</location>
    </subcellularLocation>
</comment>
<dbReference type="SUPFAM" id="SSF57196">
    <property type="entry name" value="EGF/Laminin"/>
    <property type="match status" value="4"/>
</dbReference>
<feature type="disulfide bond" evidence="8">
    <location>
        <begin position="306"/>
        <end position="315"/>
    </location>
</feature>
<dbReference type="SMART" id="SM00832">
    <property type="entry name" value="C8"/>
    <property type="match status" value="1"/>
</dbReference>
<dbReference type="InterPro" id="IPR001846">
    <property type="entry name" value="VWF_type-D"/>
</dbReference>
<keyword evidence="4" id="KW-0732">Signal</keyword>
<dbReference type="PROSITE" id="PS01186">
    <property type="entry name" value="EGF_2"/>
    <property type="match status" value="8"/>
</dbReference>
<keyword evidence="2" id="KW-0964">Secreted</keyword>
<dbReference type="SUPFAM" id="SSF57184">
    <property type="entry name" value="Growth factor receptor domain"/>
    <property type="match status" value="2"/>
</dbReference>
<evidence type="ECO:0000256" key="6">
    <source>
        <dbReference type="ARBA" id="ARBA00023157"/>
    </source>
</evidence>
<dbReference type="PROSITE" id="PS51233">
    <property type="entry name" value="VWFD"/>
    <property type="match status" value="1"/>
</dbReference>
<evidence type="ECO:0000256" key="5">
    <source>
        <dbReference type="ARBA" id="ARBA00022737"/>
    </source>
</evidence>
<dbReference type="InterPro" id="IPR000152">
    <property type="entry name" value="EGF-type_Asp/Asn_hydroxyl_site"/>
</dbReference>
<dbReference type="InterPro" id="IPR000742">
    <property type="entry name" value="EGF"/>
</dbReference>
<dbReference type="SUPFAM" id="SSF63825">
    <property type="entry name" value="YWTD domain"/>
    <property type="match status" value="2"/>
</dbReference>
<keyword evidence="6 8" id="KW-1015">Disulfide bond</keyword>
<keyword evidence="3 8" id="KW-0245">EGF-like domain</keyword>
<dbReference type="InterPro" id="IPR001881">
    <property type="entry name" value="EGF-like_Ca-bd_dom"/>
</dbReference>
<name>A0A7D9E3X2_PARCT</name>
<reference evidence="9" key="1">
    <citation type="submission" date="2020-04" db="EMBL/GenBank/DDBJ databases">
        <authorList>
            <person name="Alioto T."/>
            <person name="Alioto T."/>
            <person name="Gomez Garrido J."/>
        </authorList>
    </citation>
    <scope>NUCLEOTIDE SEQUENCE</scope>
    <source>
        <strain evidence="9">A484AB</strain>
    </source>
</reference>
<dbReference type="InterPro" id="IPR024731">
    <property type="entry name" value="NELL2-like_EGF"/>
</dbReference>
<feature type="non-terminal residue" evidence="9">
    <location>
        <position position="1286"/>
    </location>
</feature>
<dbReference type="PANTHER" id="PTHR24039">
    <property type="entry name" value="FIBRILLIN-RELATED"/>
    <property type="match status" value="1"/>
</dbReference>
<dbReference type="PROSITE" id="PS50026">
    <property type="entry name" value="EGF_3"/>
    <property type="match status" value="9"/>
</dbReference>
<dbReference type="FunFam" id="2.10.25.10:FF:000038">
    <property type="entry name" value="Fibrillin 2"/>
    <property type="match status" value="3"/>
</dbReference>
<proteinExistence type="predicted"/>
<dbReference type="SMART" id="SM00179">
    <property type="entry name" value="EGF_CA"/>
    <property type="match status" value="9"/>
</dbReference>
<keyword evidence="10" id="KW-1185">Reference proteome</keyword>
<dbReference type="OrthoDB" id="4405280at2759"/>
<keyword evidence="7" id="KW-0325">Glycoprotein</keyword>
<comment type="caution">
    <text evidence="9">The sequence shown here is derived from an EMBL/GenBank/DDBJ whole genome shotgun (WGS) entry which is preliminary data.</text>
</comment>
<dbReference type="Pfam" id="PF12947">
    <property type="entry name" value="EGF_3"/>
    <property type="match status" value="2"/>
</dbReference>
<dbReference type="GO" id="GO:0005576">
    <property type="term" value="C:extracellular region"/>
    <property type="evidence" value="ECO:0007669"/>
    <property type="project" value="UniProtKB-SubCell"/>
</dbReference>
<evidence type="ECO:0000313" key="9">
    <source>
        <dbReference type="EMBL" id="CAB3999489.1"/>
    </source>
</evidence>
<dbReference type="InterPro" id="IPR049883">
    <property type="entry name" value="NOTCH1_EGF-like"/>
</dbReference>
<evidence type="ECO:0000256" key="3">
    <source>
        <dbReference type="ARBA" id="ARBA00022536"/>
    </source>
</evidence>
<evidence type="ECO:0000256" key="4">
    <source>
        <dbReference type="ARBA" id="ARBA00022729"/>
    </source>
</evidence>
<comment type="caution">
    <text evidence="8">Lacks conserved residue(s) required for the propagation of feature annotation.</text>
</comment>
<dbReference type="InterPro" id="IPR014853">
    <property type="entry name" value="VWF/SSPO/ZAN-like_Cys-rich_dom"/>
</dbReference>
<feature type="non-terminal residue" evidence="9">
    <location>
        <position position="1"/>
    </location>
</feature>
<dbReference type="SMART" id="SM00181">
    <property type="entry name" value="EGF"/>
    <property type="match status" value="10"/>
</dbReference>
<dbReference type="FunFam" id="2.10.25.10:FF:000014">
    <property type="entry name" value="Latent-transforming growth factor beta-binding protein 3"/>
    <property type="match status" value="1"/>
</dbReference>
<gene>
    <name evidence="9" type="ORF">PACLA_8A074747</name>
</gene>
<dbReference type="FunFam" id="2.10.25.10:FF:000012">
    <property type="entry name" value="Delta-like protein"/>
    <property type="match status" value="1"/>
</dbReference>
<feature type="disulfide bond" evidence="8">
    <location>
        <begin position="269"/>
        <end position="278"/>
    </location>
</feature>
<dbReference type="Gene3D" id="2.10.25.10">
    <property type="entry name" value="Laminin"/>
    <property type="match status" value="8"/>
</dbReference>
<organism evidence="9 10">
    <name type="scientific">Paramuricea clavata</name>
    <name type="common">Red gorgonian</name>
    <name type="synonym">Violescent sea-whip</name>
    <dbReference type="NCBI Taxonomy" id="317549"/>
    <lineage>
        <taxon>Eukaryota</taxon>
        <taxon>Metazoa</taxon>
        <taxon>Cnidaria</taxon>
        <taxon>Anthozoa</taxon>
        <taxon>Octocorallia</taxon>
        <taxon>Malacalcyonacea</taxon>
        <taxon>Plexauridae</taxon>
        <taxon>Paramuricea</taxon>
    </lineage>
</organism>
<evidence type="ECO:0000313" key="10">
    <source>
        <dbReference type="Proteomes" id="UP001152795"/>
    </source>
</evidence>
<dbReference type="InterPro" id="IPR011042">
    <property type="entry name" value="6-blade_b-propeller_TolB-like"/>
</dbReference>
<dbReference type="InterPro" id="IPR009030">
    <property type="entry name" value="Growth_fac_rcpt_cys_sf"/>
</dbReference>
<sequence length="1286" mass="142372">CLVIVTASNLSIVLYDLGESSSVRVITYDGGFGQSLYVFEDGTIYWVIYNPSTGRFIILCTSKAGVTRNLGIWYNGEICVVVDRLYIYILDKDNNRIDIYSRRTLVKHWELRIIPNVNELILALDIDECCSNNTCHMNATCSDTPGSFVCTCNEGFEPSGDDCIDIDECARGYCDPNADCVNSVGSFYCTCRSGFTGNGRNCSDEDECCVGTFCHMNATCSNYLGGFNCSCNEGFTGNGTDCQVTNCSVLSCGENEECVQVNNTFTCVCKDGYEEPGCLLAPNCSDPSCGPNEECVLVNNTFTCVCKDGYEEPDCLRPMTMCNIPVVVYYGPSAINYQVTINNITTSGSLGSGGAKDMDYDRFSRRLFYYVSDRFYSIEQDGSDLREIASVDNVDRFTVDGRNNVIYYVNTLTEIISKFNITNSVDTELGIRAKDIDMDIINNYLVIVRTDSGRNIERYNVETAMVDVIKSGDDFPQDVSVDADNGVVYWVNVIGGSTFKVKSTSYAGDTTDLNITYPDTIEIAQDELYLYVLFVSNQTIYKYRKNTWEQMGSIVVPSGTSGIEVAFDVDECCVGTYCDMYATCSNSLGNFNCSCNDGFSGNGTDCEDIDECLDYPCHSNATCVDAIGSFNCSCNEGFLGDGFNNCEATNCSILSCGENEDCVQVNNIFKCVCKDDYEGPDCKLVQATCQARGDPHYSTFDGTFYDFMGTCEYVLAKDRVNNTFEVRQTNEPCYGLPTCTKSLTVILAGLTIDLRRGMTRVNDVQVTLPVYYQGVNITESGNGNIINTIVTSDYGVTVHWNNVYNVRVIVGGRYFNRTSGLCGTYNNIKDDDFWASNGTIVTNPVEFGNSWKVDPDCDDAIAVPHPCDANSDRRWIARANCSTLLRPPFNECSSHINATQEGFISDCEYDMCACEEDPVVCYCQALEAYADYCSSFVDIQWEALDEFAVCRTPCASAPCFNGGSCRNINGSIYAYECTCPIGFVGDRCELEDVCQVPILYYANSSTIDTYNTKAGDLSPNFFLRSADAQLVYDKHNRQILMYASGTTLSRVTLDGSNITTLATMEEHIRRFTYDGRRNIIYYLHDASEAIHMLNLTSMEDVEVGALAHVSNIKDLDIDVLNDCLVIVTASNLSIVLYDLGESSSVRVITYDGGFGQSLYVFEDGTIYWVIYNPSTGRFIILCTSKAGVTSSLGIWYNGEICVVVDRLYIYVLAKENNRIDIYSRRTLVKHWELRIIPNANELILALDIDECCSNNTCHMNATCSDTPGSFVCTCNEGFEPSGDDCI</sequence>
<dbReference type="InterPro" id="IPR018097">
    <property type="entry name" value="EGF_Ca-bd_CS"/>
</dbReference>
<evidence type="ECO:0000256" key="2">
    <source>
        <dbReference type="ARBA" id="ARBA00022525"/>
    </source>
</evidence>
<dbReference type="Gene3D" id="2.120.10.30">
    <property type="entry name" value="TolB, C-terminal domain"/>
    <property type="match status" value="2"/>
</dbReference>
<dbReference type="Pfam" id="PF07645">
    <property type="entry name" value="EGF_CA"/>
    <property type="match status" value="2"/>
</dbReference>
<dbReference type="SMART" id="SM00216">
    <property type="entry name" value="VWD"/>
    <property type="match status" value="1"/>
</dbReference>
<dbReference type="GO" id="GO:0005509">
    <property type="term" value="F:calcium ion binding"/>
    <property type="evidence" value="ECO:0007669"/>
    <property type="project" value="InterPro"/>
</dbReference>
<dbReference type="Proteomes" id="UP001152795">
    <property type="component" value="Unassembled WGS sequence"/>
</dbReference>
<dbReference type="EMBL" id="CACRXK020003599">
    <property type="protein sequence ID" value="CAB3999489.1"/>
    <property type="molecule type" value="Genomic_DNA"/>
</dbReference>
<dbReference type="PROSITE" id="PS01187">
    <property type="entry name" value="EGF_CA"/>
    <property type="match status" value="4"/>
</dbReference>
<keyword evidence="5" id="KW-0677">Repeat</keyword>
<protein>
    <submittedName>
        <fullName evidence="9">Fibrillin-2-like isoform X44</fullName>
    </submittedName>
</protein>
<dbReference type="CDD" id="cd00054">
    <property type="entry name" value="EGF_CA"/>
    <property type="match status" value="7"/>
</dbReference>
<dbReference type="Pfam" id="PF00008">
    <property type="entry name" value="EGF"/>
    <property type="match status" value="3"/>
</dbReference>
<evidence type="ECO:0000256" key="8">
    <source>
        <dbReference type="PROSITE-ProRule" id="PRU00076"/>
    </source>
</evidence>
<dbReference type="Pfam" id="PF00094">
    <property type="entry name" value="VWD"/>
    <property type="match status" value="1"/>
</dbReference>
<feature type="disulfide bond" evidence="8">
    <location>
        <begin position="979"/>
        <end position="988"/>
    </location>
</feature>
<dbReference type="PANTHER" id="PTHR24039:SF40">
    <property type="entry name" value="TRANSMEMBRANE MATRIX RECEPTOR MUP-4"/>
    <property type="match status" value="1"/>
</dbReference>
<dbReference type="PROSITE" id="PS00022">
    <property type="entry name" value="EGF_1"/>
    <property type="match status" value="2"/>
</dbReference>
<evidence type="ECO:0000256" key="7">
    <source>
        <dbReference type="ARBA" id="ARBA00023180"/>
    </source>
</evidence>
<accession>A0A7D9E3X2</accession>
<evidence type="ECO:0000256" key="1">
    <source>
        <dbReference type="ARBA" id="ARBA00004613"/>
    </source>
</evidence>